<gene>
    <name evidence="2" type="ORF">NG800_013320</name>
</gene>
<dbReference type="EMBL" id="JAMXLT020000023">
    <property type="protein sequence ID" value="MDW8549899.1"/>
    <property type="molecule type" value="Genomic_DNA"/>
</dbReference>
<keyword evidence="1" id="KW-0732">Signal</keyword>
<keyword evidence="3" id="KW-1185">Reference proteome</keyword>
<evidence type="ECO:0000313" key="3">
    <source>
        <dbReference type="Proteomes" id="UP001204439"/>
    </source>
</evidence>
<evidence type="ECO:0000256" key="1">
    <source>
        <dbReference type="SAM" id="SignalP"/>
    </source>
</evidence>
<evidence type="ECO:0008006" key="4">
    <source>
        <dbReference type="Google" id="ProtNLM"/>
    </source>
</evidence>
<accession>A0ABU4JJM3</accession>
<reference evidence="2 3" key="1">
    <citation type="submission" date="2023-11" db="EMBL/GenBank/DDBJ databases">
        <title>First isolation, identification, and characterization of non-pathogenic Epilithonimonas ginsengisoli isolated from diseased farmed rainbow trout (Oncorhynchus mykiss) in Chile.</title>
        <authorList>
            <person name="Miranda C.D."/>
            <person name="Irgang R."/>
            <person name="Concha C."/>
            <person name="Rojas R."/>
            <person name="Avendano R."/>
        </authorList>
    </citation>
    <scope>NUCLEOTIDE SEQUENCE [LARGE SCALE GENOMIC DNA]</scope>
    <source>
        <strain evidence="2 3">FP99</strain>
    </source>
</reference>
<evidence type="ECO:0000313" key="2">
    <source>
        <dbReference type="EMBL" id="MDW8549899.1"/>
    </source>
</evidence>
<name>A0ABU4JJM3_9FLAO</name>
<protein>
    <recommendedName>
        <fullName evidence="4">DUF4468 domain-containing protein</fullName>
    </recommendedName>
</protein>
<comment type="caution">
    <text evidence="2">The sequence shown here is derived from an EMBL/GenBank/DDBJ whole genome shotgun (WGS) entry which is preliminary data.</text>
</comment>
<dbReference type="Proteomes" id="UP001204439">
    <property type="component" value="Unassembled WGS sequence"/>
</dbReference>
<sequence>MKILTAILLSILSFAKVSATAQYPDKISYNGKEYSLLTNPLEKYFEKNEEKRPKGGMISTALWRGYIASFEIIENQLFVKDIKIKIWNENSDNAQWKSVIHEVFPEAKQRKIDWFNGILTLPYGEMVNYVHMGYGSTYENYILIEVEKGKSTRTKDLNFKDYENLKEKQFEAYKKTKEYLQHKKELEKDGGKQKDIDAFLRSFVTEYTEKLLVE</sequence>
<feature type="signal peptide" evidence="1">
    <location>
        <begin position="1"/>
        <end position="21"/>
    </location>
</feature>
<proteinExistence type="predicted"/>
<organism evidence="2 3">
    <name type="scientific">Epilithonimonas ginsengisoli</name>
    <dbReference type="NCBI Taxonomy" id="1245592"/>
    <lineage>
        <taxon>Bacteria</taxon>
        <taxon>Pseudomonadati</taxon>
        <taxon>Bacteroidota</taxon>
        <taxon>Flavobacteriia</taxon>
        <taxon>Flavobacteriales</taxon>
        <taxon>Weeksellaceae</taxon>
        <taxon>Chryseobacterium group</taxon>
        <taxon>Epilithonimonas</taxon>
    </lineage>
</organism>
<dbReference type="RefSeq" id="WP_063969508.1">
    <property type="nucleotide sequence ID" value="NZ_JAMXLT020000023.1"/>
</dbReference>
<feature type="chain" id="PRO_5045764645" description="DUF4468 domain-containing protein" evidence="1">
    <location>
        <begin position="22"/>
        <end position="214"/>
    </location>
</feature>